<dbReference type="OrthoDB" id="1057137at2759"/>
<protein>
    <recommendedName>
        <fullName evidence="1">AD domain-containing protein</fullName>
    </recommendedName>
</protein>
<dbReference type="GeneID" id="110254710"/>
<dbReference type="OMA" id="FEGELYC"/>
<reference evidence="2" key="1">
    <citation type="submission" date="2022-11" db="UniProtKB">
        <authorList>
            <consortium name="EnsemblMetazoa"/>
        </authorList>
    </citation>
    <scope>IDENTIFICATION</scope>
</reference>
<dbReference type="InterPro" id="IPR039683">
    <property type="entry name" value="Lsm12-like"/>
</dbReference>
<keyword evidence="3" id="KW-1185">Reference proteome</keyword>
<dbReference type="Proteomes" id="UP000887567">
    <property type="component" value="Unplaced"/>
</dbReference>
<name>A0A913Y9U5_EXADI</name>
<dbReference type="AlphaFoldDB" id="A0A913Y9U5"/>
<evidence type="ECO:0000313" key="3">
    <source>
        <dbReference type="Proteomes" id="UP000887567"/>
    </source>
</evidence>
<dbReference type="Pfam" id="PF09793">
    <property type="entry name" value="AD"/>
    <property type="match status" value="1"/>
</dbReference>
<dbReference type="InterPro" id="IPR047574">
    <property type="entry name" value="AD"/>
</dbReference>
<feature type="domain" description="AD" evidence="1">
    <location>
        <begin position="88"/>
        <end position="184"/>
    </location>
</feature>
<dbReference type="EnsemblMetazoa" id="XM_021061741.2">
    <property type="protein sequence ID" value="XP_020917400.1"/>
    <property type="gene ID" value="LOC110254710"/>
</dbReference>
<accession>A0A913Y9U5</accession>
<sequence>MATGDGGRVRDGKEIPPGSIVSCTTKFDEKYQGEVIAFDYSTKFVVIKTDATTETKKGNSDVKIFNISYLKNFEIIKESTTKTVKSLSALDLEKIDRRCRAKVNEKMQAVNRVGVDVTPEGQKLYDMLAKQFSELQWNDKNIVVMNSVVIKPPYSTESIYTEGKDENAFNYIRGIVNRHHCKNESES</sequence>
<dbReference type="PROSITE" id="PS52001">
    <property type="entry name" value="AD"/>
    <property type="match status" value="1"/>
</dbReference>
<dbReference type="PANTHER" id="PTHR13542">
    <property type="entry name" value="LSM12 HOMOLOG"/>
    <property type="match status" value="1"/>
</dbReference>
<evidence type="ECO:0000259" key="1">
    <source>
        <dbReference type="PROSITE" id="PS52001"/>
    </source>
</evidence>
<dbReference type="SMART" id="SM00995">
    <property type="entry name" value="AD"/>
    <property type="match status" value="1"/>
</dbReference>
<dbReference type="InterPro" id="IPR048478">
    <property type="entry name" value="LSM12_LSM"/>
</dbReference>
<dbReference type="KEGG" id="epa:110254710"/>
<dbReference type="Pfam" id="PF21166">
    <property type="entry name" value="LSM12_LSM"/>
    <property type="match status" value="1"/>
</dbReference>
<organism evidence="2 3">
    <name type="scientific">Exaiptasia diaphana</name>
    <name type="common">Tropical sea anemone</name>
    <name type="synonym">Aiptasia pulchella</name>
    <dbReference type="NCBI Taxonomy" id="2652724"/>
    <lineage>
        <taxon>Eukaryota</taxon>
        <taxon>Metazoa</taxon>
        <taxon>Cnidaria</taxon>
        <taxon>Anthozoa</taxon>
        <taxon>Hexacorallia</taxon>
        <taxon>Actiniaria</taxon>
        <taxon>Aiptasiidae</taxon>
        <taxon>Exaiptasia</taxon>
    </lineage>
</organism>
<dbReference type="RefSeq" id="XP_020917400.1">
    <property type="nucleotide sequence ID" value="XM_021061741.2"/>
</dbReference>
<dbReference type="InterPro" id="IPR019181">
    <property type="entry name" value="LSM12_ABD"/>
</dbReference>
<evidence type="ECO:0000313" key="2">
    <source>
        <dbReference type="EnsemblMetazoa" id="XP_020917400.1"/>
    </source>
</evidence>
<proteinExistence type="predicted"/>